<dbReference type="Proteomes" id="UP000614200">
    <property type="component" value="Unassembled WGS sequence"/>
</dbReference>
<dbReference type="PANTHER" id="PTHR46797:SF2">
    <property type="entry name" value="TRANSCRIPTIONAL REGULATOR"/>
    <property type="match status" value="1"/>
</dbReference>
<name>A0ABR9ZZS7_9FIRM</name>
<dbReference type="InterPro" id="IPR011051">
    <property type="entry name" value="RmlC_Cupin_sf"/>
</dbReference>
<dbReference type="SMART" id="SM00530">
    <property type="entry name" value="HTH_XRE"/>
    <property type="match status" value="1"/>
</dbReference>
<dbReference type="InterPro" id="IPR013096">
    <property type="entry name" value="Cupin_2"/>
</dbReference>
<dbReference type="CDD" id="cd00093">
    <property type="entry name" value="HTH_XRE"/>
    <property type="match status" value="1"/>
</dbReference>
<dbReference type="PROSITE" id="PS50943">
    <property type="entry name" value="HTH_CROC1"/>
    <property type="match status" value="1"/>
</dbReference>
<dbReference type="SUPFAM" id="SSF47413">
    <property type="entry name" value="lambda repressor-like DNA-binding domains"/>
    <property type="match status" value="1"/>
</dbReference>
<dbReference type="InterPro" id="IPR014710">
    <property type="entry name" value="RmlC-like_jellyroll"/>
</dbReference>
<evidence type="ECO:0000313" key="4">
    <source>
        <dbReference type="Proteomes" id="UP000614200"/>
    </source>
</evidence>
<proteinExistence type="predicted"/>
<sequence length="179" mass="20420">MNIGEKIKRIRLENNLTQEELADRCELSKGFISQLERDMTSPSIASLVDILESLGTNLQEFFSETVDEKIVFKKEDFFEKEDEEVGYRLEWIIPNAQKNMMEPIMLTLAPNGAYDEHDPHEGEEFGFVISGSVVVRLGNKKYVAKAGDTFYYKANKSHEIINKGKREAIIILVGTPPNF</sequence>
<comment type="caution">
    <text evidence="3">The sequence shown here is derived from an EMBL/GenBank/DDBJ whole genome shotgun (WGS) entry which is preliminary data.</text>
</comment>
<dbReference type="Gene3D" id="1.10.260.40">
    <property type="entry name" value="lambda repressor-like DNA-binding domains"/>
    <property type="match status" value="1"/>
</dbReference>
<dbReference type="Pfam" id="PF07883">
    <property type="entry name" value="Cupin_2"/>
    <property type="match status" value="1"/>
</dbReference>
<dbReference type="InterPro" id="IPR001387">
    <property type="entry name" value="Cro/C1-type_HTH"/>
</dbReference>
<reference evidence="3 4" key="1">
    <citation type="submission" date="2020-11" db="EMBL/GenBank/DDBJ databases">
        <title>Fusibacter basophilias sp. nov.</title>
        <authorList>
            <person name="Qiu D."/>
        </authorList>
    </citation>
    <scope>NUCLEOTIDE SEQUENCE [LARGE SCALE GENOMIC DNA]</scope>
    <source>
        <strain evidence="3 4">Q10-2</strain>
    </source>
</reference>
<keyword evidence="4" id="KW-1185">Reference proteome</keyword>
<protein>
    <submittedName>
        <fullName evidence="3">Helix-turn-helix transcriptional regulator</fullName>
    </submittedName>
</protein>
<dbReference type="CDD" id="cd02209">
    <property type="entry name" value="cupin_XRE_C"/>
    <property type="match status" value="1"/>
</dbReference>
<accession>A0ABR9ZZS7</accession>
<dbReference type="InterPro" id="IPR050807">
    <property type="entry name" value="TransReg_Diox_bact_type"/>
</dbReference>
<dbReference type="InterPro" id="IPR010982">
    <property type="entry name" value="Lambda_DNA-bd_dom_sf"/>
</dbReference>
<organism evidence="3 4">
    <name type="scientific">Fusibacter ferrireducens</name>
    <dbReference type="NCBI Taxonomy" id="2785058"/>
    <lineage>
        <taxon>Bacteria</taxon>
        <taxon>Bacillati</taxon>
        <taxon>Bacillota</taxon>
        <taxon>Clostridia</taxon>
        <taxon>Eubacteriales</taxon>
        <taxon>Eubacteriales Family XII. Incertae Sedis</taxon>
        <taxon>Fusibacter</taxon>
    </lineage>
</organism>
<gene>
    <name evidence="3" type="ORF">ISU02_21545</name>
</gene>
<dbReference type="Pfam" id="PF01381">
    <property type="entry name" value="HTH_3"/>
    <property type="match status" value="1"/>
</dbReference>
<dbReference type="PANTHER" id="PTHR46797">
    <property type="entry name" value="HTH-TYPE TRANSCRIPTIONAL REGULATOR"/>
    <property type="match status" value="1"/>
</dbReference>
<evidence type="ECO:0000256" key="1">
    <source>
        <dbReference type="ARBA" id="ARBA00023125"/>
    </source>
</evidence>
<dbReference type="Gene3D" id="2.60.120.10">
    <property type="entry name" value="Jelly Rolls"/>
    <property type="match status" value="1"/>
</dbReference>
<keyword evidence="1" id="KW-0238">DNA-binding</keyword>
<feature type="domain" description="HTH cro/C1-type" evidence="2">
    <location>
        <begin position="7"/>
        <end position="61"/>
    </location>
</feature>
<dbReference type="RefSeq" id="WP_194703927.1">
    <property type="nucleotide sequence ID" value="NZ_JADKNH010000019.1"/>
</dbReference>
<dbReference type="EMBL" id="JADKNH010000019">
    <property type="protein sequence ID" value="MBF4695688.1"/>
    <property type="molecule type" value="Genomic_DNA"/>
</dbReference>
<evidence type="ECO:0000259" key="2">
    <source>
        <dbReference type="PROSITE" id="PS50943"/>
    </source>
</evidence>
<evidence type="ECO:0000313" key="3">
    <source>
        <dbReference type="EMBL" id="MBF4695688.1"/>
    </source>
</evidence>
<dbReference type="SUPFAM" id="SSF51182">
    <property type="entry name" value="RmlC-like cupins"/>
    <property type="match status" value="1"/>
</dbReference>